<keyword evidence="3" id="KW-1185">Reference proteome</keyword>
<evidence type="ECO:0000313" key="3">
    <source>
        <dbReference type="Proteomes" id="UP001168990"/>
    </source>
</evidence>
<reference evidence="2" key="1">
    <citation type="journal article" date="2023" name="bioRxiv">
        <title>Scaffold-level genome assemblies of two parasitoid biocontrol wasps reveal the parthenogenesis mechanism and an associated novel virus.</title>
        <authorList>
            <person name="Inwood S."/>
            <person name="Skelly J."/>
            <person name="Guhlin J."/>
            <person name="Harrop T."/>
            <person name="Goldson S."/>
            <person name="Dearden P."/>
        </authorList>
    </citation>
    <scope>NUCLEOTIDE SEQUENCE</scope>
    <source>
        <strain evidence="2">Irish</strain>
        <tissue evidence="2">Whole body</tissue>
    </source>
</reference>
<dbReference type="EMBL" id="JAQQBS010000616">
    <property type="protein sequence ID" value="KAK0169358.1"/>
    <property type="molecule type" value="Genomic_DNA"/>
</dbReference>
<feature type="region of interest" description="Disordered" evidence="1">
    <location>
        <begin position="136"/>
        <end position="156"/>
    </location>
</feature>
<proteinExistence type="predicted"/>
<gene>
    <name evidence="2" type="ORF">PV328_012154</name>
</gene>
<sequence>MANRNLKEREDILKQIVKTSDIIRQKHKMIKLGRDKTEQAMKDIIRQKHKMIKLGIDKTEQAMKDVFKPVVTPLEKLVTTSNQMKRGIKDEPTDIIPKEEIDQTYATAISENDYDEDDHTFNNSELNKTINQFESDDIPFESSPLKQHESNSTLYL</sequence>
<accession>A0AA39KPQ4</accession>
<name>A0AA39KPQ4_9HYME</name>
<comment type="caution">
    <text evidence="2">The sequence shown here is derived from an EMBL/GenBank/DDBJ whole genome shotgun (WGS) entry which is preliminary data.</text>
</comment>
<reference evidence="2" key="2">
    <citation type="submission" date="2023-03" db="EMBL/GenBank/DDBJ databases">
        <authorList>
            <person name="Inwood S.N."/>
            <person name="Skelly J.G."/>
            <person name="Guhlin J."/>
            <person name="Harrop T.W.R."/>
            <person name="Goldson S.G."/>
            <person name="Dearden P.K."/>
        </authorList>
    </citation>
    <scope>NUCLEOTIDE SEQUENCE</scope>
    <source>
        <strain evidence="2">Irish</strain>
        <tissue evidence="2">Whole body</tissue>
    </source>
</reference>
<dbReference type="AlphaFoldDB" id="A0AA39KPQ4"/>
<protein>
    <submittedName>
        <fullName evidence="2">Uncharacterized protein</fullName>
    </submittedName>
</protein>
<organism evidence="2 3">
    <name type="scientific">Microctonus aethiopoides</name>
    <dbReference type="NCBI Taxonomy" id="144406"/>
    <lineage>
        <taxon>Eukaryota</taxon>
        <taxon>Metazoa</taxon>
        <taxon>Ecdysozoa</taxon>
        <taxon>Arthropoda</taxon>
        <taxon>Hexapoda</taxon>
        <taxon>Insecta</taxon>
        <taxon>Pterygota</taxon>
        <taxon>Neoptera</taxon>
        <taxon>Endopterygota</taxon>
        <taxon>Hymenoptera</taxon>
        <taxon>Apocrita</taxon>
        <taxon>Ichneumonoidea</taxon>
        <taxon>Braconidae</taxon>
        <taxon>Euphorinae</taxon>
        <taxon>Microctonus</taxon>
    </lineage>
</organism>
<dbReference type="Proteomes" id="UP001168990">
    <property type="component" value="Unassembled WGS sequence"/>
</dbReference>
<evidence type="ECO:0000256" key="1">
    <source>
        <dbReference type="SAM" id="MobiDB-lite"/>
    </source>
</evidence>
<evidence type="ECO:0000313" key="2">
    <source>
        <dbReference type="EMBL" id="KAK0169358.1"/>
    </source>
</evidence>